<reference evidence="3 4" key="1">
    <citation type="journal article" date="2017" name="Front. Microbiol.">
        <title>New Insights into the Diversity of the Genus Faecalibacterium.</title>
        <authorList>
            <person name="Benevides L."/>
            <person name="Burman S."/>
            <person name="Martin R."/>
            <person name="Robert V."/>
            <person name="Thomas M."/>
            <person name="Miquel S."/>
            <person name="Chain F."/>
            <person name="Sokol H."/>
            <person name="Bermudez-Humaran L.G."/>
            <person name="Morrison M."/>
            <person name="Langella P."/>
            <person name="Azevedo V.A."/>
            <person name="Chatel J.M."/>
            <person name="Soares S."/>
        </authorList>
    </citation>
    <scope>NUCLEOTIDE SEQUENCE [LARGE SCALE GENOMIC DNA]</scope>
    <source>
        <strain evidence="3 4">CNCM I 4575</strain>
    </source>
</reference>
<dbReference type="Gene3D" id="3.40.50.720">
    <property type="entry name" value="NAD(P)-binding Rossmann-like Domain"/>
    <property type="match status" value="1"/>
</dbReference>
<dbReference type="RefSeq" id="WP_097838748.1">
    <property type="nucleotide sequence ID" value="NZ_NMTY01000004.1"/>
</dbReference>
<feature type="domain" description="XdhC- CoxI" evidence="1">
    <location>
        <begin position="251"/>
        <end position="307"/>
    </location>
</feature>
<dbReference type="AlphaFoldDB" id="A0A2A7ASZ2"/>
<dbReference type="Pfam" id="PF13478">
    <property type="entry name" value="XdhC_C"/>
    <property type="match status" value="1"/>
</dbReference>
<comment type="caution">
    <text evidence="3">The sequence shown here is derived from an EMBL/GenBank/DDBJ whole genome shotgun (WGS) entry which is preliminary data.</text>
</comment>
<dbReference type="InterPro" id="IPR036291">
    <property type="entry name" value="NAD(P)-bd_dom_sf"/>
</dbReference>
<accession>A0A2A7ASZ2</accession>
<feature type="domain" description="XdhC Rossmann" evidence="2">
    <location>
        <begin position="83"/>
        <end position="225"/>
    </location>
</feature>
<proteinExistence type="predicted"/>
<evidence type="ECO:0000259" key="1">
    <source>
        <dbReference type="Pfam" id="PF02625"/>
    </source>
</evidence>
<dbReference type="InterPro" id="IPR003777">
    <property type="entry name" value="XdhC_CoxI"/>
</dbReference>
<dbReference type="Pfam" id="PF02625">
    <property type="entry name" value="XdhC_CoxI"/>
    <property type="match status" value="1"/>
</dbReference>
<dbReference type="PANTHER" id="PTHR30388">
    <property type="entry name" value="ALDEHYDE OXIDOREDUCTASE MOLYBDENUM COFACTOR ASSEMBLY PROTEIN"/>
    <property type="match status" value="1"/>
</dbReference>
<dbReference type="InterPro" id="IPR027051">
    <property type="entry name" value="XdhC_Rossmann_dom"/>
</dbReference>
<protein>
    <submittedName>
        <fullName evidence="3">Xanthine dehydrogenase</fullName>
    </submittedName>
</protein>
<dbReference type="Proteomes" id="UP000220005">
    <property type="component" value="Unassembled WGS sequence"/>
</dbReference>
<evidence type="ECO:0000259" key="2">
    <source>
        <dbReference type="Pfam" id="PF13478"/>
    </source>
</evidence>
<organism evidence="3 4">
    <name type="scientific">Faecalibacterium prausnitzii</name>
    <dbReference type="NCBI Taxonomy" id="853"/>
    <lineage>
        <taxon>Bacteria</taxon>
        <taxon>Bacillati</taxon>
        <taxon>Bacillota</taxon>
        <taxon>Clostridia</taxon>
        <taxon>Eubacteriales</taxon>
        <taxon>Oscillospiraceae</taxon>
        <taxon>Faecalibacterium</taxon>
    </lineage>
</organism>
<dbReference type="PANTHER" id="PTHR30388:SF6">
    <property type="entry name" value="XANTHINE DEHYDROGENASE SUBUNIT A-RELATED"/>
    <property type="match status" value="1"/>
</dbReference>
<name>A0A2A7ASZ2_9FIRM</name>
<evidence type="ECO:0000313" key="3">
    <source>
        <dbReference type="EMBL" id="PDX82266.1"/>
    </source>
</evidence>
<sequence length="348" mass="36320">MEPRTFLDALHHAADDYLLATVLEGEAPGAQLLLRGGVPLWPEHPAPCLSGRLPALRQITSSGVQELEGLRVFAERFGAAPRLVVCGGGHVGASVVQLARLLGLPVCALEDRPDFADDLRDAGAEEVLCAPFSESLAKISGGAECYFVVVTRAHNCDLECLTAILQKPAAYVGMMGSRGRAALVRRQLTEAGLDPARVEALHAPIGLAIGAKTAEEIALSILAEIIQIKSARPLTEGFSPAILAALGALDTPAVLATIVSRHGSTPREVGSKMLLLPDGRTVGSVGGGIMEYRVQQLAAKMLAGEEPPTKLAAFTTDGTGEDAAIAACGGSMNVLLQRMEPEKNSDEA</sequence>
<dbReference type="SUPFAM" id="SSF51735">
    <property type="entry name" value="NAD(P)-binding Rossmann-fold domains"/>
    <property type="match status" value="1"/>
</dbReference>
<dbReference type="EMBL" id="NMTY01000004">
    <property type="protein sequence ID" value="PDX82266.1"/>
    <property type="molecule type" value="Genomic_DNA"/>
</dbReference>
<gene>
    <name evidence="3" type="ORF">CGS58_02010</name>
</gene>
<evidence type="ECO:0000313" key="4">
    <source>
        <dbReference type="Proteomes" id="UP000220005"/>
    </source>
</evidence>
<dbReference type="InterPro" id="IPR052698">
    <property type="entry name" value="MoCofactor_Util/Proc"/>
</dbReference>